<dbReference type="GO" id="GO:0022857">
    <property type="term" value="F:transmembrane transporter activity"/>
    <property type="evidence" value="ECO:0007669"/>
    <property type="project" value="InterPro"/>
</dbReference>
<feature type="transmembrane region" description="Helical" evidence="7">
    <location>
        <begin position="255"/>
        <end position="275"/>
    </location>
</feature>
<evidence type="ECO:0000256" key="7">
    <source>
        <dbReference type="SAM" id="Phobius"/>
    </source>
</evidence>
<dbReference type="PATRIC" id="fig|1218506.3.peg.1764"/>
<dbReference type="Pfam" id="PF07690">
    <property type="entry name" value="MFS_1"/>
    <property type="match status" value="2"/>
</dbReference>
<dbReference type="RefSeq" id="WP_046332651.1">
    <property type="nucleotide sequence ID" value="NZ_JBHTBO010000003.1"/>
</dbReference>
<dbReference type="PANTHER" id="PTHR23517">
    <property type="entry name" value="RESISTANCE PROTEIN MDTM, PUTATIVE-RELATED-RELATED"/>
    <property type="match status" value="1"/>
</dbReference>
<comment type="subcellular location">
    <subcellularLocation>
        <location evidence="1">Cell membrane</location>
        <topology evidence="1">Multi-pass membrane protein</topology>
    </subcellularLocation>
</comment>
<keyword evidence="5 7" id="KW-1133">Transmembrane helix</keyword>
<keyword evidence="10" id="KW-1185">Reference proteome</keyword>
<feature type="transmembrane region" description="Helical" evidence="7">
    <location>
        <begin position="216"/>
        <end position="235"/>
    </location>
</feature>
<feature type="transmembrane region" description="Helical" evidence="7">
    <location>
        <begin position="374"/>
        <end position="396"/>
    </location>
</feature>
<feature type="transmembrane region" description="Helical" evidence="7">
    <location>
        <begin position="138"/>
        <end position="161"/>
    </location>
</feature>
<evidence type="ECO:0000256" key="6">
    <source>
        <dbReference type="ARBA" id="ARBA00023136"/>
    </source>
</evidence>
<dbReference type="STRING" id="1218506.JF75_16830"/>
<feature type="transmembrane region" description="Helical" evidence="7">
    <location>
        <begin position="81"/>
        <end position="99"/>
    </location>
</feature>
<feature type="domain" description="Major facilitator superfamily (MFS) profile" evidence="8">
    <location>
        <begin position="215"/>
        <end position="406"/>
    </location>
</feature>
<dbReference type="Gene3D" id="1.20.1250.20">
    <property type="entry name" value="MFS general substrate transporter like domains"/>
    <property type="match status" value="2"/>
</dbReference>
<evidence type="ECO:0000259" key="8">
    <source>
        <dbReference type="PROSITE" id="PS50850"/>
    </source>
</evidence>
<dbReference type="HOGENOM" id="CLU_001265_60_4_9"/>
<comment type="caution">
    <text evidence="9">The sequence shown here is derived from an EMBL/GenBank/DDBJ whole genome shotgun (WGS) entry which is preliminary data.</text>
</comment>
<feature type="transmembrane region" description="Helical" evidence="7">
    <location>
        <begin position="46"/>
        <end position="69"/>
    </location>
</feature>
<dbReference type="Proteomes" id="UP000033612">
    <property type="component" value="Unassembled WGS sequence"/>
</dbReference>
<name>A0A0F4LB64_9LACO</name>
<dbReference type="PANTHER" id="PTHR23517:SF10">
    <property type="entry name" value="MAJOR FACILITATOR SUPERFAMILY (MFS) PROFILE DOMAIN-CONTAINING PROTEIN"/>
    <property type="match status" value="1"/>
</dbReference>
<dbReference type="OrthoDB" id="3268460at2"/>
<dbReference type="InterPro" id="IPR020846">
    <property type="entry name" value="MFS_dom"/>
</dbReference>
<reference evidence="9 10" key="1">
    <citation type="submission" date="2015-01" db="EMBL/GenBank/DDBJ databases">
        <title>Comparative genomics of the lactic acid bacteria isolated from the honey bee gut.</title>
        <authorList>
            <person name="Ellegaard K.M."/>
            <person name="Tamarit D."/>
            <person name="Javelind E."/>
            <person name="Olofsson T."/>
            <person name="Andersson S.G."/>
            <person name="Vasquez A."/>
        </authorList>
    </citation>
    <scope>NUCLEOTIDE SEQUENCE [LARGE SCALE GENOMIC DNA]</scope>
    <source>
        <strain evidence="9 10">Hma2</strain>
    </source>
</reference>
<evidence type="ECO:0000256" key="3">
    <source>
        <dbReference type="ARBA" id="ARBA00022475"/>
    </source>
</evidence>
<keyword evidence="6 7" id="KW-0472">Membrane</keyword>
<evidence type="ECO:0000256" key="4">
    <source>
        <dbReference type="ARBA" id="ARBA00022692"/>
    </source>
</evidence>
<dbReference type="EMBL" id="JXLH01000024">
    <property type="protein sequence ID" value="KJY55499.1"/>
    <property type="molecule type" value="Genomic_DNA"/>
</dbReference>
<accession>A0A0F4LB64</accession>
<keyword evidence="2" id="KW-0813">Transport</keyword>
<sequence>MKLKHGSHEETEIKLRWLLLGELATWIGSSFVWPLTSVYLNKQLHISLSVIGVVLFCNCASNVLGSLLAGRLYDRLNPYPLIVTGLGLDALVLFLMAFFHGWPEYWFWLIMTGCISGWNGTLINSIATSLRKYSGRYVFNLIYFAQNVGTVTGTLLVGYLYDFSIEFLFILAASLFAIACVNAAIHYRPINTFHQNRKKNGTKKGKKQKVDPMPKYNVMLMVGFLVSLAVTWLMYMNWESNLSVYMVSLGIPFHLYSLLWTLNGAVIVIIQVILARYPNLFKSLFQQIIFGTLMFAISFATLIFAKDFAHFALSMFILTMGEATAFPAVPAYINDLSPINSKGKYQGEINVARGIGQAFGPLFGGMIIDRAGYIPFFIIAACGIFLVVLLLLPLHAKLHKHITLYK</sequence>
<feature type="transmembrane region" description="Helical" evidence="7">
    <location>
        <begin position="105"/>
        <end position="126"/>
    </location>
</feature>
<evidence type="ECO:0000313" key="10">
    <source>
        <dbReference type="Proteomes" id="UP000033612"/>
    </source>
</evidence>
<dbReference type="GO" id="GO:0005886">
    <property type="term" value="C:plasma membrane"/>
    <property type="evidence" value="ECO:0007669"/>
    <property type="project" value="UniProtKB-SubCell"/>
</dbReference>
<dbReference type="InterPro" id="IPR036259">
    <property type="entry name" value="MFS_trans_sf"/>
</dbReference>
<dbReference type="AlphaFoldDB" id="A0A0F4LB64"/>
<dbReference type="InterPro" id="IPR011701">
    <property type="entry name" value="MFS"/>
</dbReference>
<evidence type="ECO:0000256" key="1">
    <source>
        <dbReference type="ARBA" id="ARBA00004651"/>
    </source>
</evidence>
<keyword evidence="4 7" id="KW-0812">Transmembrane</keyword>
<evidence type="ECO:0000313" key="9">
    <source>
        <dbReference type="EMBL" id="KJY55499.1"/>
    </source>
</evidence>
<proteinExistence type="predicted"/>
<dbReference type="SUPFAM" id="SSF103473">
    <property type="entry name" value="MFS general substrate transporter"/>
    <property type="match status" value="1"/>
</dbReference>
<feature type="transmembrane region" description="Helical" evidence="7">
    <location>
        <begin position="287"/>
        <end position="305"/>
    </location>
</feature>
<dbReference type="InterPro" id="IPR050171">
    <property type="entry name" value="MFS_Transporters"/>
</dbReference>
<dbReference type="CDD" id="cd17329">
    <property type="entry name" value="MFS_MdtH_MDR_like"/>
    <property type="match status" value="1"/>
</dbReference>
<dbReference type="PROSITE" id="PS50850">
    <property type="entry name" value="MFS"/>
    <property type="match status" value="1"/>
</dbReference>
<feature type="transmembrane region" description="Helical" evidence="7">
    <location>
        <begin position="167"/>
        <end position="187"/>
    </location>
</feature>
<evidence type="ECO:0000256" key="2">
    <source>
        <dbReference type="ARBA" id="ARBA00022448"/>
    </source>
</evidence>
<evidence type="ECO:0000256" key="5">
    <source>
        <dbReference type="ARBA" id="ARBA00022989"/>
    </source>
</evidence>
<protein>
    <submittedName>
        <fullName evidence="9">Multidrug resistance protein</fullName>
    </submittedName>
</protein>
<keyword evidence="3" id="KW-1003">Cell membrane</keyword>
<organism evidence="9 10">
    <name type="scientific">Lactobacillus kimbladii</name>
    <dbReference type="NCBI Taxonomy" id="1218506"/>
    <lineage>
        <taxon>Bacteria</taxon>
        <taxon>Bacillati</taxon>
        <taxon>Bacillota</taxon>
        <taxon>Bacilli</taxon>
        <taxon>Lactobacillales</taxon>
        <taxon>Lactobacillaceae</taxon>
        <taxon>Lactobacillus</taxon>
    </lineage>
</organism>
<gene>
    <name evidence="9" type="ORF">JF75_16830</name>
</gene>
<feature type="transmembrane region" description="Helical" evidence="7">
    <location>
        <begin position="20"/>
        <end position="40"/>
    </location>
</feature>